<gene>
    <name evidence="11" type="ORF">IAB63_07905</name>
</gene>
<evidence type="ECO:0000256" key="9">
    <source>
        <dbReference type="SAM" id="Phobius"/>
    </source>
</evidence>
<proteinExistence type="inferred from homology"/>
<protein>
    <submittedName>
        <fullName evidence="11">Glycosyltransferase family 2 protein</fullName>
    </submittedName>
</protein>
<evidence type="ECO:0000313" key="12">
    <source>
        <dbReference type="Proteomes" id="UP000824164"/>
    </source>
</evidence>
<name>A0A9D1HH83_9FIRM</name>
<feature type="transmembrane region" description="Helical" evidence="9">
    <location>
        <begin position="231"/>
        <end position="256"/>
    </location>
</feature>
<comment type="similarity">
    <text evidence="8">Belongs to the glycosyltransferase 2 family. GtrB subfamily.</text>
</comment>
<organism evidence="11 12">
    <name type="scientific">Candidatus Onthocola gallistercoris</name>
    <dbReference type="NCBI Taxonomy" id="2840876"/>
    <lineage>
        <taxon>Bacteria</taxon>
        <taxon>Bacillati</taxon>
        <taxon>Bacillota</taxon>
        <taxon>Bacilli</taxon>
        <taxon>Candidatus Onthocola</taxon>
    </lineage>
</organism>
<evidence type="ECO:0000256" key="4">
    <source>
        <dbReference type="ARBA" id="ARBA00022679"/>
    </source>
</evidence>
<dbReference type="EMBL" id="DVLT01000047">
    <property type="protein sequence ID" value="HIU03158.1"/>
    <property type="molecule type" value="Genomic_DNA"/>
</dbReference>
<dbReference type="FunFam" id="3.90.550.10:FF:000079">
    <property type="entry name" value="Probable glycosyl transferase"/>
    <property type="match status" value="1"/>
</dbReference>
<dbReference type="GO" id="GO:0016757">
    <property type="term" value="F:glycosyltransferase activity"/>
    <property type="evidence" value="ECO:0007669"/>
    <property type="project" value="UniProtKB-KW"/>
</dbReference>
<evidence type="ECO:0000256" key="5">
    <source>
        <dbReference type="ARBA" id="ARBA00022692"/>
    </source>
</evidence>
<keyword evidence="2" id="KW-1003">Cell membrane</keyword>
<dbReference type="InterPro" id="IPR029044">
    <property type="entry name" value="Nucleotide-diphossugar_trans"/>
</dbReference>
<dbReference type="AlphaFoldDB" id="A0A9D1HH83"/>
<evidence type="ECO:0000256" key="7">
    <source>
        <dbReference type="ARBA" id="ARBA00023136"/>
    </source>
</evidence>
<evidence type="ECO:0000256" key="8">
    <source>
        <dbReference type="ARBA" id="ARBA00038152"/>
    </source>
</evidence>
<comment type="caution">
    <text evidence="11">The sequence shown here is derived from an EMBL/GenBank/DDBJ whole genome shotgun (WGS) entry which is preliminary data.</text>
</comment>
<dbReference type="Proteomes" id="UP000824164">
    <property type="component" value="Unassembled WGS sequence"/>
</dbReference>
<dbReference type="CDD" id="cd04187">
    <property type="entry name" value="DPM1_like_bac"/>
    <property type="match status" value="1"/>
</dbReference>
<evidence type="ECO:0000256" key="3">
    <source>
        <dbReference type="ARBA" id="ARBA00022676"/>
    </source>
</evidence>
<feature type="domain" description="Glycosyltransferase 2-like" evidence="10">
    <location>
        <begin position="4"/>
        <end position="170"/>
    </location>
</feature>
<evidence type="ECO:0000256" key="6">
    <source>
        <dbReference type="ARBA" id="ARBA00022989"/>
    </source>
</evidence>
<keyword evidence="3" id="KW-0328">Glycosyltransferase</keyword>
<dbReference type="InterPro" id="IPR050256">
    <property type="entry name" value="Glycosyltransferase_2"/>
</dbReference>
<evidence type="ECO:0000313" key="11">
    <source>
        <dbReference type="EMBL" id="HIU03158.1"/>
    </source>
</evidence>
<reference evidence="11" key="2">
    <citation type="journal article" date="2021" name="PeerJ">
        <title>Extensive microbial diversity within the chicken gut microbiome revealed by metagenomics and culture.</title>
        <authorList>
            <person name="Gilroy R."/>
            <person name="Ravi A."/>
            <person name="Getino M."/>
            <person name="Pursley I."/>
            <person name="Horton D.L."/>
            <person name="Alikhan N.F."/>
            <person name="Baker D."/>
            <person name="Gharbi K."/>
            <person name="Hall N."/>
            <person name="Watson M."/>
            <person name="Adriaenssens E.M."/>
            <person name="Foster-Nyarko E."/>
            <person name="Jarju S."/>
            <person name="Secka A."/>
            <person name="Antonio M."/>
            <person name="Oren A."/>
            <person name="Chaudhuri R.R."/>
            <person name="La Ragione R."/>
            <person name="Hildebrand F."/>
            <person name="Pallen M.J."/>
        </authorList>
    </citation>
    <scope>NUCLEOTIDE SEQUENCE</scope>
    <source>
        <strain evidence="11">CHK187-14744</strain>
    </source>
</reference>
<evidence type="ECO:0000259" key="10">
    <source>
        <dbReference type="Pfam" id="PF00535"/>
    </source>
</evidence>
<reference evidence="11" key="1">
    <citation type="submission" date="2020-10" db="EMBL/GenBank/DDBJ databases">
        <authorList>
            <person name="Gilroy R."/>
        </authorList>
    </citation>
    <scope>NUCLEOTIDE SEQUENCE</scope>
    <source>
        <strain evidence="11">CHK187-14744</strain>
    </source>
</reference>
<dbReference type="SUPFAM" id="SSF53448">
    <property type="entry name" value="Nucleotide-diphospho-sugar transferases"/>
    <property type="match status" value="1"/>
</dbReference>
<feature type="transmembrane region" description="Helical" evidence="9">
    <location>
        <begin position="268"/>
        <end position="289"/>
    </location>
</feature>
<evidence type="ECO:0000256" key="2">
    <source>
        <dbReference type="ARBA" id="ARBA00022475"/>
    </source>
</evidence>
<accession>A0A9D1HH83</accession>
<keyword evidence="6 9" id="KW-1133">Transmembrane helix</keyword>
<evidence type="ECO:0000256" key="1">
    <source>
        <dbReference type="ARBA" id="ARBA00004651"/>
    </source>
</evidence>
<keyword evidence="7 9" id="KW-0472">Membrane</keyword>
<dbReference type="Gene3D" id="3.90.550.10">
    <property type="entry name" value="Spore Coat Polysaccharide Biosynthesis Protein SpsA, Chain A"/>
    <property type="match status" value="1"/>
</dbReference>
<comment type="subcellular location">
    <subcellularLocation>
        <location evidence="1">Cell membrane</location>
        <topology evidence="1">Multi-pass membrane protein</topology>
    </subcellularLocation>
</comment>
<dbReference type="GO" id="GO:0005886">
    <property type="term" value="C:plasma membrane"/>
    <property type="evidence" value="ECO:0007669"/>
    <property type="project" value="UniProtKB-SubCell"/>
</dbReference>
<dbReference type="Pfam" id="PF00535">
    <property type="entry name" value="Glycos_transf_2"/>
    <property type="match status" value="1"/>
</dbReference>
<dbReference type="PANTHER" id="PTHR48090">
    <property type="entry name" value="UNDECAPRENYL-PHOSPHATE 4-DEOXY-4-FORMAMIDO-L-ARABINOSE TRANSFERASE-RELATED"/>
    <property type="match status" value="1"/>
</dbReference>
<keyword evidence="5 9" id="KW-0812">Transmembrane</keyword>
<dbReference type="InterPro" id="IPR001173">
    <property type="entry name" value="Glyco_trans_2-like"/>
</dbReference>
<keyword evidence="4" id="KW-0808">Transferase</keyword>
<sequence>MLLSVIVPCYNESDVIEKTWTRLTTVISENGKKEKYDYELIFIDDGSKDDTLAKVEKMAEQDRHVKYISFSRNFGKEAAMYAGLTYASGDGVVIMDADLQHPPELIPQMISRWQDGYDQVICKRNRKGDKASKAWSARLYYRLVNHLVDVEMEDGVGDFRLLSRKAVDALLSMTEYNRFSKGLFSWIGFKQTFIHYENQAREGGSSKWSLKRLLQYGIDGIMSFNDKPLRICFWMGGLLFVFGAIYLTVIFIQILLHGVDVPGYFTTIFAILMIGGVQLLSIGVLGEYIGRIYYEVKKRPPFLVDKTNIEKEKKP</sequence>
<dbReference type="PANTHER" id="PTHR48090:SF8">
    <property type="entry name" value="GLYCOSYLTRANSFERASE CSBB-RELATED"/>
    <property type="match status" value="1"/>
</dbReference>